<evidence type="ECO:0000313" key="2">
    <source>
        <dbReference type="Proteomes" id="UP001064048"/>
    </source>
</evidence>
<dbReference type="EMBL" id="CM046130">
    <property type="protein sequence ID" value="KAI8431818.1"/>
    <property type="molecule type" value="Genomic_DNA"/>
</dbReference>
<name>A0ACC0K5Y0_CHOFU</name>
<protein>
    <submittedName>
        <fullName evidence="1">Uncharacterized protein</fullName>
    </submittedName>
</protein>
<proteinExistence type="predicted"/>
<gene>
    <name evidence="1" type="ORF">MSG28_016228</name>
</gene>
<accession>A0ACC0K5Y0</accession>
<reference evidence="1 2" key="1">
    <citation type="journal article" date="2022" name="Genome Biol. Evol.">
        <title>The Spruce Budworm Genome: Reconstructing the Evolutionary History of Antifreeze Proteins.</title>
        <authorList>
            <person name="Beliveau C."/>
            <person name="Gagne P."/>
            <person name="Picq S."/>
            <person name="Vernygora O."/>
            <person name="Keeling C.I."/>
            <person name="Pinkney K."/>
            <person name="Doucet D."/>
            <person name="Wen F."/>
            <person name="Johnston J.S."/>
            <person name="Maaroufi H."/>
            <person name="Boyle B."/>
            <person name="Laroche J."/>
            <person name="Dewar K."/>
            <person name="Juretic N."/>
            <person name="Blackburn G."/>
            <person name="Nisole A."/>
            <person name="Brunet B."/>
            <person name="Brandao M."/>
            <person name="Lumley L."/>
            <person name="Duan J."/>
            <person name="Quan G."/>
            <person name="Lucarotti C.J."/>
            <person name="Roe A.D."/>
            <person name="Sperling F.A.H."/>
            <person name="Levesque R.C."/>
            <person name="Cusson M."/>
        </authorList>
    </citation>
    <scope>NUCLEOTIDE SEQUENCE [LARGE SCALE GENOMIC DNA]</scope>
    <source>
        <strain evidence="1">Glfc:IPQL:Cfum</strain>
    </source>
</reference>
<sequence>MLLLQDFQPVPVAESSFGKFYTGDSYIVLKIEAHVSKMNNGDCFILDKDHNIFVFVGQKAKGVEKMKAISVANQIRDQDHNGRAEIEIIALGSGDMDSVPSDEEGGDDEEKSEAMSRAEQYLKLHNCPAWVSINDIVISNLYMYPRFRRAWSRLHSKCISLTGHRLKFCTQSSEISVHLTIRNEAGAAAILTVGLDDKFGGAAIQHRETLGHESPQFLGYFRPDKDHDIYVYVGARAKNVEKLKAISVANQIRDQDHNGRGREKTEAMSKAQQYLSAKNYPSWVHVSRIPQGTEPAAFKQYFSTWRDVGMSHSRIVRSLSDQGDGTYVVYRIENLDMVKAYDSSAPGTEAGKRFGELYQGDSYVMKYKYDADGISNYVVYYWLIYGTKAGEDMRAEQVPEVTTSLNPDDVFLLETPNKVYTSSQVEKDEAVHFVHRILGADRQFQVITQGSEPDDFFSYLNGDASQISSTESWRELVTRRLGTEARLFDADIFGDNTVSFEEIFNIKQSELHSDDAYVLDTGDELYVWIGKDTTNHKKRVPEDDDIRTNEILA</sequence>
<comment type="caution">
    <text evidence="1">The sequence shown here is derived from an EMBL/GenBank/DDBJ whole genome shotgun (WGS) entry which is preliminary data.</text>
</comment>
<organism evidence="1 2">
    <name type="scientific">Choristoneura fumiferana</name>
    <name type="common">Spruce budworm moth</name>
    <name type="synonym">Archips fumiferana</name>
    <dbReference type="NCBI Taxonomy" id="7141"/>
    <lineage>
        <taxon>Eukaryota</taxon>
        <taxon>Metazoa</taxon>
        <taxon>Ecdysozoa</taxon>
        <taxon>Arthropoda</taxon>
        <taxon>Hexapoda</taxon>
        <taxon>Insecta</taxon>
        <taxon>Pterygota</taxon>
        <taxon>Neoptera</taxon>
        <taxon>Endopterygota</taxon>
        <taxon>Lepidoptera</taxon>
        <taxon>Glossata</taxon>
        <taxon>Ditrysia</taxon>
        <taxon>Tortricoidea</taxon>
        <taxon>Tortricidae</taxon>
        <taxon>Tortricinae</taxon>
        <taxon>Choristoneura</taxon>
    </lineage>
</organism>
<keyword evidence="2" id="KW-1185">Reference proteome</keyword>
<evidence type="ECO:0000313" key="1">
    <source>
        <dbReference type="EMBL" id="KAI8431818.1"/>
    </source>
</evidence>
<dbReference type="Proteomes" id="UP001064048">
    <property type="component" value="Chromosome 30"/>
</dbReference>